<accession>A0A9X0I1X1</accession>
<dbReference type="EMBL" id="LMWI01000002">
    <property type="protein sequence ID" value="KUJ45199.1"/>
    <property type="molecule type" value="Genomic_DNA"/>
</dbReference>
<comment type="caution">
    <text evidence="2">The sequence shown here is derived from an EMBL/GenBank/DDBJ whole genome shotgun (WGS) entry which is preliminary data.</text>
</comment>
<dbReference type="Pfam" id="PF04965">
    <property type="entry name" value="GPW_gp25"/>
    <property type="match status" value="1"/>
</dbReference>
<feature type="domain" description="IraD/Gp25-like" evidence="1">
    <location>
        <begin position="31"/>
        <end position="119"/>
    </location>
</feature>
<dbReference type="Proteomes" id="UP000053246">
    <property type="component" value="Unassembled WGS sequence"/>
</dbReference>
<proteinExistence type="predicted"/>
<name>A0A9X0I1X1_9ACTN</name>
<evidence type="ECO:0000313" key="3">
    <source>
        <dbReference type="Proteomes" id="UP000053246"/>
    </source>
</evidence>
<dbReference type="InterPro" id="IPR007048">
    <property type="entry name" value="IraD/Gp25-like"/>
</dbReference>
<evidence type="ECO:0000313" key="2">
    <source>
        <dbReference type="EMBL" id="KUJ45199.1"/>
    </source>
</evidence>
<dbReference type="OMA" id="SNMVYPF"/>
<reference evidence="2 3" key="1">
    <citation type="submission" date="2015-10" db="EMBL/GenBank/DDBJ databases">
        <authorList>
            <person name="Ju K.-S."/>
            <person name="Doroghazi J.R."/>
            <person name="Metcalf W.W."/>
        </authorList>
    </citation>
    <scope>NUCLEOTIDE SEQUENCE [LARGE SCALE GENOMIC DNA]</scope>
    <source>
        <strain evidence="2 3">NRRL B-24793</strain>
    </source>
</reference>
<protein>
    <recommendedName>
        <fullName evidence="1">IraD/Gp25-like domain-containing protein</fullName>
    </recommendedName>
</protein>
<evidence type="ECO:0000259" key="1">
    <source>
        <dbReference type="Pfam" id="PF04965"/>
    </source>
</evidence>
<keyword evidence="3" id="KW-1185">Reference proteome</keyword>
<dbReference type="AlphaFoldDB" id="A0A9X0I1X1"/>
<dbReference type="Gene3D" id="3.10.450.40">
    <property type="match status" value="1"/>
</dbReference>
<gene>
    <name evidence="2" type="ORF">ADL17_19045</name>
</gene>
<organism evidence="2 3">
    <name type="scientific">Micromonospora maris</name>
    <dbReference type="NCBI Taxonomy" id="1003110"/>
    <lineage>
        <taxon>Bacteria</taxon>
        <taxon>Bacillati</taxon>
        <taxon>Actinomycetota</taxon>
        <taxon>Actinomycetes</taxon>
        <taxon>Micromonosporales</taxon>
        <taxon>Micromonosporaceae</taxon>
        <taxon>Micromonospora</taxon>
    </lineage>
</organism>
<dbReference type="SUPFAM" id="SSF160719">
    <property type="entry name" value="gpW/gp25-like"/>
    <property type="match status" value="1"/>
</dbReference>
<dbReference type="RefSeq" id="WP_013734530.1">
    <property type="nucleotide sequence ID" value="NZ_CP108425.1"/>
</dbReference>
<sequence>MRAIRFVGAGFDPGRSGGLGLTAAGGLAMTDGDETVRQALFLLLSTTPGERLMRPGYGSRLHRLVFAPNDDTTAGLAIHYVRAAIARWEPRIDVLDVDAGPDPDDAWRLVIRLDYRIRASLTPGQLVFSVDLLPADDEPAAGPPAGPGTDAEEAR</sequence>